<dbReference type="PATRIC" id="fig|1566026.4.peg.3086"/>
<sequence length="131" mass="15390">MTAVKKPEVYTFDSKPDLRGNLTYLEELKSIPFEIKRVYWLYDLPEQQVRGDHAHKTGEQVIVAIKGKVEVLLESKKGDLFNCTLDKADKALYIPPMWWGRMIFRKDTIMIGLASDEFDENDYIRKRSEFK</sequence>
<dbReference type="OrthoDB" id="9795513at2"/>
<dbReference type="Pfam" id="PF05523">
    <property type="entry name" value="FdtA"/>
    <property type="match status" value="1"/>
</dbReference>
<dbReference type="EMBL" id="JSVA01000007">
    <property type="protein sequence ID" value="KOF03489.1"/>
    <property type="molecule type" value="Genomic_DNA"/>
</dbReference>
<comment type="caution">
    <text evidence="2">The sequence shown here is derived from an EMBL/GenBank/DDBJ whole genome shotgun (WGS) entry which is preliminary data.</text>
</comment>
<proteinExistence type="predicted"/>
<gene>
    <name evidence="2" type="ORF">OB69_06295</name>
</gene>
<dbReference type="SUPFAM" id="SSF51182">
    <property type="entry name" value="RmlC-like cupins"/>
    <property type="match status" value="1"/>
</dbReference>
<evidence type="ECO:0000259" key="1">
    <source>
        <dbReference type="Pfam" id="PF05523"/>
    </source>
</evidence>
<dbReference type="Proteomes" id="UP000036908">
    <property type="component" value="Unassembled WGS sequence"/>
</dbReference>
<accession>A0A0L8AMC3</accession>
<name>A0A0L8AMC3_9BACT</name>
<dbReference type="Gene3D" id="2.60.120.10">
    <property type="entry name" value="Jelly Rolls"/>
    <property type="match status" value="1"/>
</dbReference>
<evidence type="ECO:0000313" key="2">
    <source>
        <dbReference type="EMBL" id="KOF03489.1"/>
    </source>
</evidence>
<dbReference type="InterPro" id="IPR014710">
    <property type="entry name" value="RmlC-like_jellyroll"/>
</dbReference>
<dbReference type="InterPro" id="IPR008894">
    <property type="entry name" value="QdtA_cupin_dom"/>
</dbReference>
<dbReference type="InterPro" id="IPR011051">
    <property type="entry name" value="RmlC_Cupin_sf"/>
</dbReference>
<dbReference type="AlphaFoldDB" id="A0A0L8AMC3"/>
<feature type="domain" description="Sugar 3,4-ketoisomerase QdtA cupin" evidence="1">
    <location>
        <begin position="8"/>
        <end position="131"/>
    </location>
</feature>
<evidence type="ECO:0000313" key="3">
    <source>
        <dbReference type="Proteomes" id="UP000036908"/>
    </source>
</evidence>
<protein>
    <recommendedName>
        <fullName evidence="1">Sugar 3,4-ketoisomerase QdtA cupin domain-containing protein</fullName>
    </recommendedName>
</protein>
<keyword evidence="3" id="KW-1185">Reference proteome</keyword>
<dbReference type="CDD" id="cd20292">
    <property type="entry name" value="cupin_QdtA-like"/>
    <property type="match status" value="1"/>
</dbReference>
<reference evidence="3" key="1">
    <citation type="submission" date="2014-11" db="EMBL/GenBank/DDBJ databases">
        <title>Genome sequencing of Roseivirga sp. D-25.</title>
        <authorList>
            <person name="Selvaratnam C."/>
            <person name="Thevarajoo S."/>
            <person name="Goh K.M."/>
            <person name="Eee R."/>
            <person name="Chan K.-G."/>
            <person name="Chong C.S."/>
        </authorList>
    </citation>
    <scope>NUCLEOTIDE SEQUENCE [LARGE SCALE GENOMIC DNA]</scope>
    <source>
        <strain evidence="3">D-25</strain>
    </source>
</reference>
<organism evidence="2 3">
    <name type="scientific">Roseivirga seohaensis subsp. aquiponti</name>
    <dbReference type="NCBI Taxonomy" id="1566026"/>
    <lineage>
        <taxon>Bacteria</taxon>
        <taxon>Pseudomonadati</taxon>
        <taxon>Bacteroidota</taxon>
        <taxon>Cytophagia</taxon>
        <taxon>Cytophagales</taxon>
        <taxon>Roseivirgaceae</taxon>
        <taxon>Roseivirga</taxon>
    </lineage>
</organism>